<dbReference type="Proteomes" id="UP001231518">
    <property type="component" value="Chromosome 20"/>
</dbReference>
<dbReference type="EMBL" id="JARGEI010000011">
    <property type="protein sequence ID" value="KAJ8723828.1"/>
    <property type="molecule type" value="Genomic_DNA"/>
</dbReference>
<feature type="compositionally biased region" description="Low complexity" evidence="3">
    <location>
        <begin position="85"/>
        <end position="99"/>
    </location>
</feature>
<dbReference type="AlphaFoldDB" id="A0AAD8DV87"/>
<dbReference type="PANTHER" id="PTHR13245:SF14">
    <property type="entry name" value="RRP15-LIKE PROTEIN"/>
    <property type="match status" value="1"/>
</dbReference>
<reference evidence="4" key="1">
    <citation type="submission" date="2023-03" db="EMBL/GenBank/DDBJ databases">
        <title>Chromosome-level genomes of two armyworms, Mythimna separata and Mythimna loreyi, provide insights into the biosynthesis and reception of sex pheromones.</title>
        <authorList>
            <person name="Zhao H."/>
        </authorList>
    </citation>
    <scope>NUCLEOTIDE SEQUENCE</scope>
    <source>
        <strain evidence="4">BeijingLab</strain>
        <tissue evidence="4">Pupa</tissue>
    </source>
</reference>
<dbReference type="GO" id="GO:0030687">
    <property type="term" value="C:preribosome, large subunit precursor"/>
    <property type="evidence" value="ECO:0007669"/>
    <property type="project" value="TreeGrafter"/>
</dbReference>
<feature type="compositionally biased region" description="Basic and acidic residues" evidence="3">
    <location>
        <begin position="170"/>
        <end position="179"/>
    </location>
</feature>
<dbReference type="PANTHER" id="PTHR13245">
    <property type="entry name" value="RRP15-LIKE PROTEIN"/>
    <property type="match status" value="1"/>
</dbReference>
<comment type="similarity">
    <text evidence="1">Belongs to the RRP15 family.</text>
</comment>
<evidence type="ECO:0000313" key="5">
    <source>
        <dbReference type="Proteomes" id="UP001231518"/>
    </source>
</evidence>
<dbReference type="InterPro" id="IPR012459">
    <property type="entry name" value="Rrp15"/>
</dbReference>
<accession>A0AAD8DV87</accession>
<keyword evidence="5" id="KW-1185">Reference proteome</keyword>
<evidence type="ECO:0000256" key="2">
    <source>
        <dbReference type="ARBA" id="ARBA00017475"/>
    </source>
</evidence>
<feature type="region of interest" description="Disordered" evidence="3">
    <location>
        <begin position="1"/>
        <end position="146"/>
    </location>
</feature>
<evidence type="ECO:0000256" key="1">
    <source>
        <dbReference type="ARBA" id="ARBA00007462"/>
    </source>
</evidence>
<sequence>MVVAETMNKPILKVSMDSESNSSSEDESEASENEIEDIDEDAEDDSEADVESAASEADSDAPDEESDAEVGGPDDGSDAPEANSDAESGSLEAESGASDAEGESSDDDEGKAALVTNEGWADSVAKILGSSKPKNKKTLVLSRAKKHSDIVKTVKEEKPAFEVIDETGEKKPVLKKEAEPVISEPPAKRVKHEKPSIRVKPNILEKDRERLLTKIATKGVVQLFNAVRNQQKSLEQEMDRNDLSESKKEKILKKFDKRAFLDTLMGQSKSIIVDEHTKVAKNEIKDEDKPKWSALRDDFMMGAKMKDWDKESVDE</sequence>
<feature type="compositionally biased region" description="Acidic residues" evidence="3">
    <location>
        <begin position="100"/>
        <end position="109"/>
    </location>
</feature>
<evidence type="ECO:0000313" key="4">
    <source>
        <dbReference type="EMBL" id="KAJ8723828.1"/>
    </source>
</evidence>
<dbReference type="Pfam" id="PF07890">
    <property type="entry name" value="Rrp15p"/>
    <property type="match status" value="1"/>
</dbReference>
<proteinExistence type="inferred from homology"/>
<gene>
    <name evidence="4" type="ORF">PYW07_007808</name>
</gene>
<comment type="caution">
    <text evidence="4">The sequence shown here is derived from an EMBL/GenBank/DDBJ whole genome shotgun (WGS) entry which is preliminary data.</text>
</comment>
<feature type="region of interest" description="Disordered" evidence="3">
    <location>
        <begin position="170"/>
        <end position="193"/>
    </location>
</feature>
<feature type="compositionally biased region" description="Acidic residues" evidence="3">
    <location>
        <begin position="24"/>
        <end position="50"/>
    </location>
</feature>
<dbReference type="GO" id="GO:0000470">
    <property type="term" value="P:maturation of LSU-rRNA"/>
    <property type="evidence" value="ECO:0007669"/>
    <property type="project" value="TreeGrafter"/>
</dbReference>
<feature type="compositionally biased region" description="Acidic residues" evidence="3">
    <location>
        <begin position="57"/>
        <end position="68"/>
    </location>
</feature>
<evidence type="ECO:0000256" key="3">
    <source>
        <dbReference type="SAM" id="MobiDB-lite"/>
    </source>
</evidence>
<protein>
    <recommendedName>
        <fullName evidence="2">RRP15-like protein</fullName>
    </recommendedName>
</protein>
<dbReference type="GO" id="GO:0000460">
    <property type="term" value="P:maturation of 5.8S rRNA"/>
    <property type="evidence" value="ECO:0007669"/>
    <property type="project" value="TreeGrafter"/>
</dbReference>
<name>A0AAD8DV87_MYTSE</name>
<organism evidence="4 5">
    <name type="scientific">Mythimna separata</name>
    <name type="common">Oriental armyworm</name>
    <name type="synonym">Pseudaletia separata</name>
    <dbReference type="NCBI Taxonomy" id="271217"/>
    <lineage>
        <taxon>Eukaryota</taxon>
        <taxon>Metazoa</taxon>
        <taxon>Ecdysozoa</taxon>
        <taxon>Arthropoda</taxon>
        <taxon>Hexapoda</taxon>
        <taxon>Insecta</taxon>
        <taxon>Pterygota</taxon>
        <taxon>Neoptera</taxon>
        <taxon>Endopterygota</taxon>
        <taxon>Lepidoptera</taxon>
        <taxon>Glossata</taxon>
        <taxon>Ditrysia</taxon>
        <taxon>Noctuoidea</taxon>
        <taxon>Noctuidae</taxon>
        <taxon>Noctuinae</taxon>
        <taxon>Hadenini</taxon>
        <taxon>Mythimna</taxon>
    </lineage>
</organism>